<name>A0A9W7B457_9STRA</name>
<evidence type="ECO:0000313" key="3">
    <source>
        <dbReference type="Proteomes" id="UP001165122"/>
    </source>
</evidence>
<accession>A0A9W7B457</accession>
<protein>
    <submittedName>
        <fullName evidence="2">Uncharacterized protein</fullName>
    </submittedName>
</protein>
<organism evidence="2 3">
    <name type="scientific">Triparma laevis f. longispina</name>
    <dbReference type="NCBI Taxonomy" id="1714387"/>
    <lineage>
        <taxon>Eukaryota</taxon>
        <taxon>Sar</taxon>
        <taxon>Stramenopiles</taxon>
        <taxon>Ochrophyta</taxon>
        <taxon>Bolidophyceae</taxon>
        <taxon>Parmales</taxon>
        <taxon>Triparmaceae</taxon>
        <taxon>Triparma</taxon>
    </lineage>
</organism>
<evidence type="ECO:0000256" key="1">
    <source>
        <dbReference type="SAM" id="MobiDB-lite"/>
    </source>
</evidence>
<feature type="region of interest" description="Disordered" evidence="1">
    <location>
        <begin position="73"/>
        <end position="92"/>
    </location>
</feature>
<reference evidence="3" key="1">
    <citation type="journal article" date="2023" name="Commun. Biol.">
        <title>Genome analysis of Parmales, the sister group of diatoms, reveals the evolutionary specialization of diatoms from phago-mixotrophs to photoautotrophs.</title>
        <authorList>
            <person name="Ban H."/>
            <person name="Sato S."/>
            <person name="Yoshikawa S."/>
            <person name="Yamada K."/>
            <person name="Nakamura Y."/>
            <person name="Ichinomiya M."/>
            <person name="Sato N."/>
            <person name="Blanc-Mathieu R."/>
            <person name="Endo H."/>
            <person name="Kuwata A."/>
            <person name="Ogata H."/>
        </authorList>
    </citation>
    <scope>NUCLEOTIDE SEQUENCE [LARGE SCALE GENOMIC DNA]</scope>
    <source>
        <strain evidence="3">NIES 3700</strain>
    </source>
</reference>
<evidence type="ECO:0000313" key="2">
    <source>
        <dbReference type="EMBL" id="GMH79554.1"/>
    </source>
</evidence>
<dbReference type="OrthoDB" id="193511at2759"/>
<comment type="caution">
    <text evidence="2">The sequence shown here is derived from an EMBL/GenBank/DDBJ whole genome shotgun (WGS) entry which is preliminary data.</text>
</comment>
<gene>
    <name evidence="2" type="ORF">TrLO_g6250</name>
</gene>
<sequence>MSSLPPPLHPETSNYSKKELRMLDTVRKMNEEMSTTNKLPPLSSFSYFDDSQREEFASGIDDIMFVMETTNRQKNDMSRTRRLTKKRQKEKEGQWHRLMMSKPTAHANKWCSSTHLSSELAKQLSLPIEADASGNIYSPWRDLPRTKEGQAKWREKVLPGFKPGEIGKIFGESPIASCAESYQEMLERHLLETVDRVRNEYGMMEWGTTEHCELKGGVGRDLAALEERLSRVKKVMKVRKSGSAVHLRPLKEGSAELGFEAPRSMSASCSAPALFGEVGQGVVDFEEVGGEGETELAG</sequence>
<dbReference type="EMBL" id="BRXW01000919">
    <property type="protein sequence ID" value="GMH79554.1"/>
    <property type="molecule type" value="Genomic_DNA"/>
</dbReference>
<dbReference type="Proteomes" id="UP001165122">
    <property type="component" value="Unassembled WGS sequence"/>
</dbReference>
<keyword evidence="3" id="KW-1185">Reference proteome</keyword>
<proteinExistence type="predicted"/>
<dbReference type="AlphaFoldDB" id="A0A9W7B457"/>